<name>A0A022QRR5_ERYGU</name>
<evidence type="ECO:0000313" key="9">
    <source>
        <dbReference type="EMBL" id="EYU29205.1"/>
    </source>
</evidence>
<evidence type="ECO:0000256" key="2">
    <source>
        <dbReference type="ARBA" id="ARBA00007015"/>
    </source>
</evidence>
<evidence type="ECO:0000256" key="8">
    <source>
        <dbReference type="SAM" id="Phobius"/>
    </source>
</evidence>
<dbReference type="PANTHER" id="PTHR31585:SF44">
    <property type="entry name" value="FOLATE-BIOPTERIN TRANSPORTER 6-RELATED"/>
    <property type="match status" value="1"/>
</dbReference>
<protein>
    <recommendedName>
        <fullName evidence="11">Folate-biopterin transporter 6</fullName>
    </recommendedName>
</protein>
<evidence type="ECO:0000256" key="7">
    <source>
        <dbReference type="ARBA" id="ARBA00044504"/>
    </source>
</evidence>
<dbReference type="InterPro" id="IPR004324">
    <property type="entry name" value="FBT"/>
</dbReference>
<dbReference type="GO" id="GO:0098838">
    <property type="term" value="P:folate transmembrane transport"/>
    <property type="evidence" value="ECO:0000318"/>
    <property type="project" value="GO_Central"/>
</dbReference>
<dbReference type="GO" id="GO:0016020">
    <property type="term" value="C:membrane"/>
    <property type="evidence" value="ECO:0007669"/>
    <property type="project" value="UniProtKB-SubCell"/>
</dbReference>
<dbReference type="GO" id="GO:0008517">
    <property type="term" value="F:folic acid transmembrane transporter activity"/>
    <property type="evidence" value="ECO:0000318"/>
    <property type="project" value="GO_Central"/>
</dbReference>
<evidence type="ECO:0008006" key="11">
    <source>
        <dbReference type="Google" id="ProtNLM"/>
    </source>
</evidence>
<feature type="transmembrane region" description="Helical" evidence="8">
    <location>
        <begin position="234"/>
        <end position="255"/>
    </location>
</feature>
<feature type="transmembrane region" description="Helical" evidence="8">
    <location>
        <begin position="111"/>
        <end position="134"/>
    </location>
</feature>
<gene>
    <name evidence="9" type="ORF">MIMGU_mgv1a018953mg</name>
</gene>
<dbReference type="AlphaFoldDB" id="A0A022QRR5"/>
<feature type="non-terminal residue" evidence="9">
    <location>
        <position position="1"/>
    </location>
</feature>
<comment type="similarity">
    <text evidence="7">Belongs to the major facilitator superfamily. Phosphate:H(+) symporter (TC 2.A.1.9) family.</text>
</comment>
<dbReference type="Gene3D" id="1.20.1250.20">
    <property type="entry name" value="MFS general substrate transporter like domains"/>
    <property type="match status" value="1"/>
</dbReference>
<evidence type="ECO:0000313" key="10">
    <source>
        <dbReference type="Proteomes" id="UP000030748"/>
    </source>
</evidence>
<evidence type="ECO:0000256" key="4">
    <source>
        <dbReference type="ARBA" id="ARBA00022692"/>
    </source>
</evidence>
<reference evidence="9 10" key="1">
    <citation type="journal article" date="2013" name="Proc. Natl. Acad. Sci. U.S.A.">
        <title>Fine-scale variation in meiotic recombination in Mimulus inferred from population shotgun sequencing.</title>
        <authorList>
            <person name="Hellsten U."/>
            <person name="Wright K.M."/>
            <person name="Jenkins J."/>
            <person name="Shu S."/>
            <person name="Yuan Y."/>
            <person name="Wessler S.R."/>
            <person name="Schmutz J."/>
            <person name="Willis J.H."/>
            <person name="Rokhsar D.S."/>
        </authorList>
    </citation>
    <scope>NUCLEOTIDE SEQUENCE [LARGE SCALE GENOMIC DNA]</scope>
    <source>
        <strain evidence="10">cv. DUN x IM62</strain>
    </source>
</reference>
<feature type="transmembrane region" description="Helical" evidence="8">
    <location>
        <begin position="172"/>
        <end position="193"/>
    </location>
</feature>
<dbReference type="InterPro" id="IPR036259">
    <property type="entry name" value="MFS_trans_sf"/>
</dbReference>
<feature type="transmembrane region" description="Helical" evidence="8">
    <location>
        <begin position="86"/>
        <end position="105"/>
    </location>
</feature>
<dbReference type="InterPro" id="IPR039309">
    <property type="entry name" value="BT1"/>
</dbReference>
<keyword evidence="10" id="KW-1185">Reference proteome</keyword>
<evidence type="ECO:0000256" key="1">
    <source>
        <dbReference type="ARBA" id="ARBA00004141"/>
    </source>
</evidence>
<feature type="transmembrane region" description="Helical" evidence="8">
    <location>
        <begin position="12"/>
        <end position="34"/>
    </location>
</feature>
<feature type="transmembrane region" description="Helical" evidence="8">
    <location>
        <begin position="267"/>
        <end position="286"/>
    </location>
</feature>
<keyword evidence="4 8" id="KW-0812">Transmembrane</keyword>
<dbReference type="CDD" id="cd17484">
    <property type="entry name" value="MFS_FBT"/>
    <property type="match status" value="1"/>
</dbReference>
<dbReference type="eggNOG" id="ENOG502QUG7">
    <property type="taxonomic scope" value="Eukaryota"/>
</dbReference>
<dbReference type="Pfam" id="PF03092">
    <property type="entry name" value="BT1"/>
    <property type="match status" value="1"/>
</dbReference>
<feature type="transmembrane region" description="Helical" evidence="8">
    <location>
        <begin position="298"/>
        <end position="317"/>
    </location>
</feature>
<dbReference type="NCBIfam" id="TIGR00788">
    <property type="entry name" value="fbt"/>
    <property type="match status" value="1"/>
</dbReference>
<dbReference type="PANTHER" id="PTHR31585">
    <property type="entry name" value="FOLATE-BIOPTERIN TRANSPORTER 1, CHLOROPLASTIC"/>
    <property type="match status" value="1"/>
</dbReference>
<dbReference type="Proteomes" id="UP000030748">
    <property type="component" value="Unassembled WGS sequence"/>
</dbReference>
<comment type="subcellular location">
    <subcellularLocation>
        <location evidence="1">Membrane</location>
        <topology evidence="1">Multi-pass membrane protein</topology>
    </subcellularLocation>
</comment>
<dbReference type="SUPFAM" id="SSF103473">
    <property type="entry name" value="MFS general substrate transporter"/>
    <property type="match status" value="1"/>
</dbReference>
<evidence type="ECO:0000256" key="6">
    <source>
        <dbReference type="ARBA" id="ARBA00023136"/>
    </source>
</evidence>
<keyword evidence="5 8" id="KW-1133">Transmembrane helix</keyword>
<evidence type="ECO:0000256" key="5">
    <source>
        <dbReference type="ARBA" id="ARBA00022989"/>
    </source>
</evidence>
<keyword evidence="3" id="KW-0813">Transport</keyword>
<evidence type="ECO:0000256" key="3">
    <source>
        <dbReference type="ARBA" id="ARBA00022448"/>
    </source>
</evidence>
<proteinExistence type="inferred from homology"/>
<organism evidence="9 10">
    <name type="scientific">Erythranthe guttata</name>
    <name type="common">Yellow monkey flower</name>
    <name type="synonym">Mimulus guttatus</name>
    <dbReference type="NCBI Taxonomy" id="4155"/>
    <lineage>
        <taxon>Eukaryota</taxon>
        <taxon>Viridiplantae</taxon>
        <taxon>Streptophyta</taxon>
        <taxon>Embryophyta</taxon>
        <taxon>Tracheophyta</taxon>
        <taxon>Spermatophyta</taxon>
        <taxon>Magnoliopsida</taxon>
        <taxon>eudicotyledons</taxon>
        <taxon>Gunneridae</taxon>
        <taxon>Pentapetalae</taxon>
        <taxon>asterids</taxon>
        <taxon>lamiids</taxon>
        <taxon>Lamiales</taxon>
        <taxon>Phrymaceae</taxon>
        <taxon>Erythranthe</taxon>
    </lineage>
</organism>
<feature type="transmembrane region" description="Helical" evidence="8">
    <location>
        <begin position="54"/>
        <end position="74"/>
    </location>
</feature>
<dbReference type="EMBL" id="KI631268">
    <property type="protein sequence ID" value="EYU29205.1"/>
    <property type="molecule type" value="Genomic_DNA"/>
</dbReference>
<sequence length="499" mass="55250">PFQWLQMLSSKLNPTFVLGVLLTYGLNQGFSGSFFKVVSDFYWKDVQKVQPSEVQLFIGLYYIPWVMKPVWGLMTDVFPVMGYHRRPYFVVAGVLGVASALSVAAGGRLAVAAALTLLIGITGGVAIADVTIDACIARNSIEIRSLAADMQTLCGLCSSAGALLGYSTSGFLVALGILAIPSATLILLGFVIYEPRTTNQDIHFEKTKATEKLREAVYGMYRTIKFPQVWKPSLYMYLSLALSISTHEGQFYWYTDPDAGPAFSQEFIGMIYAIGAMASIVGVIIYHKALKNHPFRPLLFYAQLLYAVSGTLDLVFIQRWNLALGIPDYTFVVLEECVSRVISRIRWMPMMVLSSQLCPLGIEGTFFALLMCIDNLGALTSKWGGGLVLHLLHVTRSDFKNLWLAVLVRNVLRFVTLGLIFLVPNVGPNDVFLIPAKVVVGGGEVVDCEKCLEMVPLNEKSLSSLENESSMLMNEKVVNLDKARLTTLELEPRKWHLKK</sequence>
<accession>A0A022QRR5</accession>
<comment type="similarity">
    <text evidence="2">Belongs to the major facilitator superfamily. Folate-biopterin transporter (TC 2.A.71) family.</text>
</comment>
<keyword evidence="6 8" id="KW-0472">Membrane</keyword>